<evidence type="ECO:0000256" key="1">
    <source>
        <dbReference type="SAM" id="MobiDB-lite"/>
    </source>
</evidence>
<dbReference type="EMBL" id="JAHDVG010000488">
    <property type="protein sequence ID" value="KAH1165952.1"/>
    <property type="molecule type" value="Genomic_DNA"/>
</dbReference>
<gene>
    <name evidence="2" type="ORF">KIL84_023511</name>
</gene>
<name>A0A9D3WPX4_9SAUR</name>
<comment type="caution">
    <text evidence="2">The sequence shown here is derived from an EMBL/GenBank/DDBJ whole genome shotgun (WGS) entry which is preliminary data.</text>
</comment>
<proteinExistence type="predicted"/>
<feature type="region of interest" description="Disordered" evidence="1">
    <location>
        <begin position="123"/>
        <end position="145"/>
    </location>
</feature>
<evidence type="ECO:0000313" key="2">
    <source>
        <dbReference type="EMBL" id="KAH1165952.1"/>
    </source>
</evidence>
<reference evidence="2" key="1">
    <citation type="submission" date="2021-09" db="EMBL/GenBank/DDBJ databases">
        <title>The genome of Mauremys mutica provides insights into the evolution of semi-aquatic lifestyle.</title>
        <authorList>
            <person name="Gong S."/>
            <person name="Gao Y."/>
        </authorList>
    </citation>
    <scope>NUCLEOTIDE SEQUENCE</scope>
    <source>
        <strain evidence="2">MM-2020</strain>
        <tissue evidence="2">Muscle</tissue>
    </source>
</reference>
<accession>A0A9D3WPX4</accession>
<organism evidence="2 3">
    <name type="scientific">Mauremys mutica</name>
    <name type="common">yellowpond turtle</name>
    <dbReference type="NCBI Taxonomy" id="74926"/>
    <lineage>
        <taxon>Eukaryota</taxon>
        <taxon>Metazoa</taxon>
        <taxon>Chordata</taxon>
        <taxon>Craniata</taxon>
        <taxon>Vertebrata</taxon>
        <taxon>Euteleostomi</taxon>
        <taxon>Archelosauria</taxon>
        <taxon>Testudinata</taxon>
        <taxon>Testudines</taxon>
        <taxon>Cryptodira</taxon>
        <taxon>Durocryptodira</taxon>
        <taxon>Testudinoidea</taxon>
        <taxon>Geoemydidae</taxon>
        <taxon>Geoemydinae</taxon>
        <taxon>Mauremys</taxon>
    </lineage>
</organism>
<dbReference type="Proteomes" id="UP000827986">
    <property type="component" value="Unassembled WGS sequence"/>
</dbReference>
<evidence type="ECO:0000313" key="3">
    <source>
        <dbReference type="Proteomes" id="UP000827986"/>
    </source>
</evidence>
<dbReference type="AlphaFoldDB" id="A0A9D3WPX4"/>
<sequence>MPCLEKWELGWGWQSSRGTLVGPKLKAGLGSDDTMLLCRVNLESVLSASLGSTCLRAGHTSFPFHRIQCFIDTCPWACCCAPGRDMDAQVHAAVLHKCSPRALHTPALHIYSRPPVPQAFACRSPAQVPQRSPHTSAPPCMHQTH</sequence>
<keyword evidence="3" id="KW-1185">Reference proteome</keyword>
<protein>
    <submittedName>
        <fullName evidence="2">Uncharacterized protein</fullName>
    </submittedName>
</protein>